<comment type="function">
    <text evidence="2">Catalyzes the removal of elemental sulfur atoms from cysteine to produce alanine. Seems to participate in the biosynthesis of the nitrogenase metalloclusters by providing the inorganic sulfur required for the Fe-S core formation.</text>
</comment>
<dbReference type="PANTHER" id="PTHR11601:SF34">
    <property type="entry name" value="CYSTEINE DESULFURASE"/>
    <property type="match status" value="1"/>
</dbReference>
<evidence type="ECO:0000256" key="6">
    <source>
        <dbReference type="ARBA" id="ARBA00022679"/>
    </source>
</evidence>
<evidence type="ECO:0000256" key="7">
    <source>
        <dbReference type="ARBA" id="ARBA00022723"/>
    </source>
</evidence>
<evidence type="ECO:0000256" key="9">
    <source>
        <dbReference type="ARBA" id="ARBA00023004"/>
    </source>
</evidence>
<evidence type="ECO:0000256" key="8">
    <source>
        <dbReference type="ARBA" id="ARBA00022898"/>
    </source>
</evidence>
<keyword evidence="6" id="KW-0808">Transferase</keyword>
<dbReference type="InterPro" id="IPR015422">
    <property type="entry name" value="PyrdxlP-dep_Trfase_small"/>
</dbReference>
<dbReference type="OrthoDB" id="9808002at2"/>
<evidence type="ECO:0000256" key="1">
    <source>
        <dbReference type="ARBA" id="ARBA00001933"/>
    </source>
</evidence>
<dbReference type="EC" id="2.8.1.7" evidence="4"/>
<dbReference type="PIRSF" id="PIRSF005572">
    <property type="entry name" value="NifS"/>
    <property type="match status" value="1"/>
</dbReference>
<evidence type="ECO:0000256" key="5">
    <source>
        <dbReference type="ARBA" id="ARBA00013558"/>
    </source>
</evidence>
<dbReference type="PROSITE" id="PS00595">
    <property type="entry name" value="AA_TRANSFER_CLASS_5"/>
    <property type="match status" value="1"/>
</dbReference>
<dbReference type="EMBL" id="CP016621">
    <property type="protein sequence ID" value="ANY85428.1"/>
    <property type="molecule type" value="Genomic_DNA"/>
</dbReference>
<dbReference type="PANTHER" id="PTHR11601">
    <property type="entry name" value="CYSTEINE DESULFURYLASE FAMILY MEMBER"/>
    <property type="match status" value="1"/>
</dbReference>
<gene>
    <name evidence="14" type="ORF">BB934_45245</name>
</gene>
<comment type="catalytic activity">
    <reaction evidence="11">
        <text>(sulfur carrier)-H + L-cysteine = (sulfur carrier)-SH + L-alanine</text>
        <dbReference type="Rhea" id="RHEA:43892"/>
        <dbReference type="Rhea" id="RHEA-COMP:14737"/>
        <dbReference type="Rhea" id="RHEA-COMP:14739"/>
        <dbReference type="ChEBI" id="CHEBI:29917"/>
        <dbReference type="ChEBI" id="CHEBI:35235"/>
        <dbReference type="ChEBI" id="CHEBI:57972"/>
        <dbReference type="ChEBI" id="CHEBI:64428"/>
        <dbReference type="EC" id="2.8.1.7"/>
    </reaction>
</comment>
<dbReference type="Gene3D" id="3.90.1150.10">
    <property type="entry name" value="Aspartate Aminotransferase, domain 1"/>
    <property type="match status" value="1"/>
</dbReference>
<keyword evidence="10" id="KW-0411">Iron-sulfur</keyword>
<comment type="similarity">
    <text evidence="3">Belongs to the class-V pyridoxal-phosphate-dependent aminotransferase family. NifS/IscS subfamily.</text>
</comment>
<feature type="domain" description="Aminotransferase class V" evidence="13">
    <location>
        <begin position="2"/>
        <end position="354"/>
    </location>
</feature>
<dbReference type="InterPro" id="IPR000192">
    <property type="entry name" value="Aminotrans_V_dom"/>
</dbReference>
<dbReference type="InterPro" id="IPR020578">
    <property type="entry name" value="Aminotrans_V_PyrdxlP_BS"/>
</dbReference>
<dbReference type="GO" id="GO:0051536">
    <property type="term" value="F:iron-sulfur cluster binding"/>
    <property type="evidence" value="ECO:0007669"/>
    <property type="project" value="UniProtKB-KW"/>
</dbReference>
<name>A0A1B2EZT5_9HYPH</name>
<evidence type="ECO:0000313" key="14">
    <source>
        <dbReference type="EMBL" id="ANY85428.1"/>
    </source>
</evidence>
<sequence>MIYLDANATTAASEEVRRAVLAAMQDGFGNPSSVHIRGTNARQTITNARDEVCLLIRGALPEGVTLTSGGTEANNIVLRGIPEAIIVTTSVEHPSVLRPAEAAAEHRVVPVLVDGRADPQAIAEALPASGDVIVSVQWANSETGVIQPVEDIVTTVRSRRPDVFVHIDAAQAIGRIPVHMDGIDALTFSGHKLHAPQGTGALVLGDPEETRLKAQILGGGQEGGRRSGTQNVPGAVGLGVAFRERAKAFDEATGALRAMRDAFEAAVLSAVPGMRVNGGSSPRVPNTSNILFPGIDAMALVALLDQRDIACSVGAACSSGRPEPSHVLLAMGLSEDDAYSSVRFSFSVMNTMDEALSAADIIAETVGKMR</sequence>
<accession>A0A1B2EZT5</accession>
<evidence type="ECO:0000256" key="4">
    <source>
        <dbReference type="ARBA" id="ARBA00012239"/>
    </source>
</evidence>
<protein>
    <recommendedName>
        <fullName evidence="5">Cysteine desulfurase</fullName>
        <ecNumber evidence="4">2.8.1.7</ecNumber>
    </recommendedName>
</protein>
<keyword evidence="8" id="KW-0663">Pyridoxal phosphate</keyword>
<evidence type="ECO:0000259" key="13">
    <source>
        <dbReference type="Pfam" id="PF00266"/>
    </source>
</evidence>
<dbReference type="RefSeq" id="WP_099516201.1">
    <property type="nucleotide sequence ID" value="NZ_CP016621.1"/>
</dbReference>
<evidence type="ECO:0000256" key="10">
    <source>
        <dbReference type="ARBA" id="ARBA00023014"/>
    </source>
</evidence>
<dbReference type="GO" id="GO:0046872">
    <property type="term" value="F:metal ion binding"/>
    <property type="evidence" value="ECO:0007669"/>
    <property type="project" value="UniProtKB-KW"/>
</dbReference>
<dbReference type="KEGG" id="moc:BB934_45245"/>
<evidence type="ECO:0000256" key="11">
    <source>
        <dbReference type="ARBA" id="ARBA00050776"/>
    </source>
</evidence>
<dbReference type="InterPro" id="IPR015424">
    <property type="entry name" value="PyrdxlP-dep_Trfase"/>
</dbReference>
<dbReference type="InterPro" id="IPR016454">
    <property type="entry name" value="Cysteine_dSase"/>
</dbReference>
<dbReference type="AlphaFoldDB" id="A0A1B2EZT5"/>
<dbReference type="Gene3D" id="3.40.640.10">
    <property type="entry name" value="Type I PLP-dependent aspartate aminotransferase-like (Major domain)"/>
    <property type="match status" value="1"/>
</dbReference>
<organism evidence="14">
    <name type="scientific">Microvirga ossetica</name>
    <dbReference type="NCBI Taxonomy" id="1882682"/>
    <lineage>
        <taxon>Bacteria</taxon>
        <taxon>Pseudomonadati</taxon>
        <taxon>Pseudomonadota</taxon>
        <taxon>Alphaproteobacteria</taxon>
        <taxon>Hyphomicrobiales</taxon>
        <taxon>Methylobacteriaceae</taxon>
        <taxon>Microvirga</taxon>
    </lineage>
</organism>
<dbReference type="Pfam" id="PF00266">
    <property type="entry name" value="Aminotran_5"/>
    <property type="match status" value="1"/>
</dbReference>
<keyword evidence="14" id="KW-0614">Plasmid</keyword>
<dbReference type="GO" id="GO:0031071">
    <property type="term" value="F:cysteine desulfurase activity"/>
    <property type="evidence" value="ECO:0007669"/>
    <property type="project" value="UniProtKB-EC"/>
</dbReference>
<geneLocation type="plasmid" evidence="14">
    <name>unnamed5</name>
</geneLocation>
<keyword evidence="9" id="KW-0408">Iron</keyword>
<evidence type="ECO:0000256" key="2">
    <source>
        <dbReference type="ARBA" id="ARBA00003120"/>
    </source>
</evidence>
<evidence type="ECO:0000256" key="12">
    <source>
        <dbReference type="RuleBase" id="RU004504"/>
    </source>
</evidence>
<comment type="cofactor">
    <cofactor evidence="1 12">
        <name>pyridoxal 5'-phosphate</name>
        <dbReference type="ChEBI" id="CHEBI:597326"/>
    </cofactor>
</comment>
<keyword evidence="7" id="KW-0479">Metal-binding</keyword>
<reference evidence="14" key="1">
    <citation type="submission" date="2016-07" db="EMBL/GenBank/DDBJ databases">
        <title>Microvirga ossetica sp. nov. a new species of rhizobia isolated from root nodules of the legume species Vicia alpestris Steven originated from North Ossetia region in the Caucasus.</title>
        <authorList>
            <person name="Safronova V.I."/>
            <person name="Kuznetsova I.G."/>
            <person name="Sazanova A.L."/>
            <person name="Belimov A."/>
            <person name="Andronov E."/>
            <person name="Osledkin Y.S."/>
            <person name="Onishchuk O.P."/>
            <person name="Kurchak O.N."/>
            <person name="Shaposhnikov A.I."/>
            <person name="Willems A."/>
            <person name="Tikhonovich I.A."/>
        </authorList>
    </citation>
    <scope>NUCLEOTIDE SEQUENCE [LARGE SCALE GENOMIC DNA]</scope>
    <source>
        <strain evidence="14">V5/3M</strain>
        <plasmid evidence="14">unnamed5</plasmid>
    </source>
</reference>
<dbReference type="SUPFAM" id="SSF53383">
    <property type="entry name" value="PLP-dependent transferases"/>
    <property type="match status" value="1"/>
</dbReference>
<evidence type="ECO:0000256" key="3">
    <source>
        <dbReference type="ARBA" id="ARBA00006490"/>
    </source>
</evidence>
<proteinExistence type="inferred from homology"/>
<dbReference type="Gene3D" id="1.10.260.50">
    <property type="match status" value="1"/>
</dbReference>
<dbReference type="InterPro" id="IPR015421">
    <property type="entry name" value="PyrdxlP-dep_Trfase_major"/>
</dbReference>